<gene>
    <name evidence="2" type="ORF">BCR42DRAFT_417211</name>
</gene>
<evidence type="ECO:0000256" key="1">
    <source>
        <dbReference type="SAM" id="MobiDB-lite"/>
    </source>
</evidence>
<feature type="region of interest" description="Disordered" evidence="1">
    <location>
        <begin position="25"/>
        <end position="80"/>
    </location>
</feature>
<dbReference type="AlphaFoldDB" id="A0A1X2IDK7"/>
<reference evidence="2 3" key="1">
    <citation type="submission" date="2016-07" db="EMBL/GenBank/DDBJ databases">
        <title>Pervasive Adenine N6-methylation of Active Genes in Fungi.</title>
        <authorList>
            <consortium name="DOE Joint Genome Institute"/>
            <person name="Mondo S.J."/>
            <person name="Dannebaum R.O."/>
            <person name="Kuo R.C."/>
            <person name="Labutti K."/>
            <person name="Haridas S."/>
            <person name="Kuo A."/>
            <person name="Salamov A."/>
            <person name="Ahrendt S.R."/>
            <person name="Lipzen A."/>
            <person name="Sullivan W."/>
            <person name="Andreopoulos W.B."/>
            <person name="Clum A."/>
            <person name="Lindquist E."/>
            <person name="Daum C."/>
            <person name="Ramamoorthy G.K."/>
            <person name="Gryganskyi A."/>
            <person name="Culley D."/>
            <person name="Magnuson J.K."/>
            <person name="James T.Y."/>
            <person name="O'Malley M.A."/>
            <person name="Stajich J.E."/>
            <person name="Spatafora J.W."/>
            <person name="Visel A."/>
            <person name="Grigoriev I.V."/>
        </authorList>
    </citation>
    <scope>NUCLEOTIDE SEQUENCE [LARGE SCALE GENOMIC DNA]</scope>
    <source>
        <strain evidence="2 3">NRRL 1336</strain>
    </source>
</reference>
<dbReference type="Proteomes" id="UP000193560">
    <property type="component" value="Unassembled WGS sequence"/>
</dbReference>
<feature type="compositionally biased region" description="Low complexity" evidence="1">
    <location>
        <begin position="25"/>
        <end position="34"/>
    </location>
</feature>
<name>A0A1X2IDK7_9FUNG</name>
<comment type="caution">
    <text evidence="2">The sequence shown here is derived from an EMBL/GenBank/DDBJ whole genome shotgun (WGS) entry which is preliminary data.</text>
</comment>
<keyword evidence="3" id="KW-1185">Reference proteome</keyword>
<proteinExistence type="predicted"/>
<organism evidence="2 3">
    <name type="scientific">Absidia repens</name>
    <dbReference type="NCBI Taxonomy" id="90262"/>
    <lineage>
        <taxon>Eukaryota</taxon>
        <taxon>Fungi</taxon>
        <taxon>Fungi incertae sedis</taxon>
        <taxon>Mucoromycota</taxon>
        <taxon>Mucoromycotina</taxon>
        <taxon>Mucoromycetes</taxon>
        <taxon>Mucorales</taxon>
        <taxon>Cunninghamellaceae</taxon>
        <taxon>Absidia</taxon>
    </lineage>
</organism>
<evidence type="ECO:0000313" key="3">
    <source>
        <dbReference type="Proteomes" id="UP000193560"/>
    </source>
</evidence>
<sequence>MTHTSPSNLGYPDAGISGAYYTPAPAPASSYYDPHQQQQAYPSPNNGAYMNMAPAPAPAAPTYSAPNAYDDQDAQKQRYH</sequence>
<evidence type="ECO:0000313" key="2">
    <source>
        <dbReference type="EMBL" id="ORZ14572.1"/>
    </source>
</evidence>
<feature type="compositionally biased region" description="Low complexity" evidence="1">
    <location>
        <begin position="44"/>
        <end position="69"/>
    </location>
</feature>
<accession>A0A1X2IDK7</accession>
<protein>
    <submittedName>
        <fullName evidence="2">Uncharacterized protein</fullName>
    </submittedName>
</protein>
<dbReference type="EMBL" id="MCGE01000014">
    <property type="protein sequence ID" value="ORZ14572.1"/>
    <property type="molecule type" value="Genomic_DNA"/>
</dbReference>